<dbReference type="RefSeq" id="WP_124221366.1">
    <property type="nucleotide sequence ID" value="NZ_RKRF01000008.1"/>
</dbReference>
<evidence type="ECO:0000313" key="2">
    <source>
        <dbReference type="EMBL" id="RPF54402.1"/>
    </source>
</evidence>
<feature type="domain" description="DUF3870" evidence="1">
    <location>
        <begin position="5"/>
        <end position="98"/>
    </location>
</feature>
<reference evidence="2 3" key="1">
    <citation type="submission" date="2018-11" db="EMBL/GenBank/DDBJ databases">
        <title>Genomic Encyclopedia of Type Strains, Phase IV (KMG-IV): sequencing the most valuable type-strain genomes for metagenomic binning, comparative biology and taxonomic classification.</title>
        <authorList>
            <person name="Goeker M."/>
        </authorList>
    </citation>
    <scope>NUCLEOTIDE SEQUENCE [LARGE SCALE GENOMIC DNA]</scope>
    <source>
        <strain evidence="2 3">DSM 18090</strain>
    </source>
</reference>
<protein>
    <submittedName>
        <fullName evidence="2">Uncharacterized protein DUF3870</fullName>
    </submittedName>
</protein>
<dbReference type="AlphaFoldDB" id="A0A3N5C4Q0"/>
<gene>
    <name evidence="2" type="ORF">EDC24_1600</name>
</gene>
<comment type="caution">
    <text evidence="2">The sequence shown here is derived from an EMBL/GenBank/DDBJ whole genome shotgun (WGS) entry which is preliminary data.</text>
</comment>
<accession>A0A3N5C4Q0</accession>
<dbReference type="InterPro" id="IPR024617">
    <property type="entry name" value="DUF3870"/>
</dbReference>
<evidence type="ECO:0000313" key="3">
    <source>
        <dbReference type="Proteomes" id="UP000276443"/>
    </source>
</evidence>
<dbReference type="EMBL" id="RKRF01000008">
    <property type="protein sequence ID" value="RPF54402.1"/>
    <property type="molecule type" value="Genomic_DNA"/>
</dbReference>
<evidence type="ECO:0000259" key="1">
    <source>
        <dbReference type="Pfam" id="PF12986"/>
    </source>
</evidence>
<sequence>MNTIFIAGHAKLPSGMAAQNVYESLTITVEVDRKYGVIVQANCTLATSHGRDFISELLKGHSLKDGIEEPLKWIEERYQGKACNALMSALKDLHKQYETQLGKI</sequence>
<organism evidence="2 3">
    <name type="scientific">Aquisalibacillus elongatus</name>
    <dbReference type="NCBI Taxonomy" id="485577"/>
    <lineage>
        <taxon>Bacteria</taxon>
        <taxon>Bacillati</taxon>
        <taxon>Bacillota</taxon>
        <taxon>Bacilli</taxon>
        <taxon>Bacillales</taxon>
        <taxon>Bacillaceae</taxon>
        <taxon>Aquisalibacillus</taxon>
    </lineage>
</organism>
<dbReference type="Pfam" id="PF12986">
    <property type="entry name" value="DUF3870"/>
    <property type="match status" value="1"/>
</dbReference>
<proteinExistence type="predicted"/>
<keyword evidence="3" id="KW-1185">Reference proteome</keyword>
<dbReference type="OrthoDB" id="7061730at2"/>
<name>A0A3N5C4Q0_9BACI</name>
<dbReference type="Proteomes" id="UP000276443">
    <property type="component" value="Unassembled WGS sequence"/>
</dbReference>